<dbReference type="EMBL" id="CAADFQ010000067">
    <property type="protein sequence ID" value="VFK34304.1"/>
    <property type="molecule type" value="Genomic_DNA"/>
</dbReference>
<dbReference type="GO" id="GO:0046872">
    <property type="term" value="F:metal ion binding"/>
    <property type="evidence" value="ECO:0007669"/>
    <property type="project" value="UniProtKB-KW"/>
</dbReference>
<keyword evidence="3" id="KW-0378">Hydrolase</keyword>
<feature type="region of interest" description="Disordered" evidence="6">
    <location>
        <begin position="93"/>
        <end position="130"/>
    </location>
</feature>
<dbReference type="PANTHER" id="PTHR30471">
    <property type="entry name" value="DNA REPAIR PROTEIN RADC"/>
    <property type="match status" value="1"/>
</dbReference>
<evidence type="ECO:0000256" key="1">
    <source>
        <dbReference type="ARBA" id="ARBA00022670"/>
    </source>
</evidence>
<accession>A0A450X4X9</accession>
<organism evidence="8">
    <name type="scientific">Candidatus Kentrum sp. MB</name>
    <dbReference type="NCBI Taxonomy" id="2138164"/>
    <lineage>
        <taxon>Bacteria</taxon>
        <taxon>Pseudomonadati</taxon>
        <taxon>Pseudomonadota</taxon>
        <taxon>Gammaproteobacteria</taxon>
        <taxon>Candidatus Kentrum</taxon>
    </lineage>
</organism>
<keyword evidence="4" id="KW-0862">Zinc</keyword>
<evidence type="ECO:0000256" key="5">
    <source>
        <dbReference type="ARBA" id="ARBA00023049"/>
    </source>
</evidence>
<evidence type="ECO:0000256" key="2">
    <source>
        <dbReference type="ARBA" id="ARBA00022723"/>
    </source>
</evidence>
<keyword evidence="2" id="KW-0479">Metal-binding</keyword>
<dbReference type="InterPro" id="IPR025657">
    <property type="entry name" value="RadC_JAB"/>
</dbReference>
<dbReference type="AlphaFoldDB" id="A0A450X4X9"/>
<dbReference type="InterPro" id="IPR037518">
    <property type="entry name" value="MPN"/>
</dbReference>
<feature type="domain" description="MPN" evidence="7">
    <location>
        <begin position="1"/>
        <end position="76"/>
    </location>
</feature>
<proteinExistence type="predicted"/>
<keyword evidence="1" id="KW-0645">Protease</keyword>
<evidence type="ECO:0000313" key="9">
    <source>
        <dbReference type="EMBL" id="VFK34304.1"/>
    </source>
</evidence>
<reference evidence="8" key="1">
    <citation type="submission" date="2019-02" db="EMBL/GenBank/DDBJ databases">
        <authorList>
            <person name="Gruber-Vodicka R. H."/>
            <person name="Seah K. B. B."/>
        </authorList>
    </citation>
    <scope>NUCLEOTIDE SEQUENCE</scope>
    <source>
        <strain evidence="8">BECK_BZ197</strain>
        <strain evidence="10">BECK_BZ198</strain>
        <strain evidence="9">BECK_BZ199</strain>
    </source>
</reference>
<dbReference type="EMBL" id="CAADGH010000066">
    <property type="protein sequence ID" value="VFK76643.1"/>
    <property type="molecule type" value="Genomic_DNA"/>
</dbReference>
<evidence type="ECO:0000313" key="8">
    <source>
        <dbReference type="EMBL" id="VFK24346.1"/>
    </source>
</evidence>
<evidence type="ECO:0000256" key="4">
    <source>
        <dbReference type="ARBA" id="ARBA00022833"/>
    </source>
</evidence>
<dbReference type="PROSITE" id="PS50249">
    <property type="entry name" value="MPN"/>
    <property type="match status" value="1"/>
</dbReference>
<dbReference type="InterPro" id="IPR001405">
    <property type="entry name" value="UPF0758"/>
</dbReference>
<dbReference type="Gene3D" id="3.40.140.10">
    <property type="entry name" value="Cytidine Deaminase, domain 2"/>
    <property type="match status" value="1"/>
</dbReference>
<dbReference type="EMBL" id="CAADFO010000008">
    <property type="protein sequence ID" value="VFK24346.1"/>
    <property type="molecule type" value="Genomic_DNA"/>
</dbReference>
<name>A0A450X4X9_9GAMM</name>
<evidence type="ECO:0000256" key="6">
    <source>
        <dbReference type="SAM" id="MobiDB-lite"/>
    </source>
</evidence>
<dbReference type="GO" id="GO:0006508">
    <property type="term" value="P:proteolysis"/>
    <property type="evidence" value="ECO:0007669"/>
    <property type="project" value="UniProtKB-KW"/>
</dbReference>
<evidence type="ECO:0000256" key="3">
    <source>
        <dbReference type="ARBA" id="ARBA00022801"/>
    </source>
</evidence>
<evidence type="ECO:0000313" key="10">
    <source>
        <dbReference type="EMBL" id="VFK76643.1"/>
    </source>
</evidence>
<evidence type="ECO:0000259" key="7">
    <source>
        <dbReference type="PROSITE" id="PS50249"/>
    </source>
</evidence>
<dbReference type="GO" id="GO:0008237">
    <property type="term" value="F:metallopeptidase activity"/>
    <property type="evidence" value="ECO:0007669"/>
    <property type="project" value="UniProtKB-KW"/>
</dbReference>
<sequence length="155" mass="18117">MEIRRIAVLQNAISVILVHNHPAENVTPSDADKDLTDRLILGRILHIPVFDHLIIRQYLSFNAAGLMEELRQSLKWVSLYEIEERIRAQEKRLREQAVRKTAEDGKREGKEEEMRQGLREGREMGRKEGIEMGIKKGVEIKNRERGRLAGRREKR</sequence>
<dbReference type="Pfam" id="PF04002">
    <property type="entry name" value="RadC"/>
    <property type="match status" value="1"/>
</dbReference>
<protein>
    <submittedName>
        <fullName evidence="8">DNA repair protein RadC</fullName>
    </submittedName>
</protein>
<keyword evidence="5" id="KW-0482">Metalloprotease</keyword>
<dbReference type="PANTHER" id="PTHR30471:SF3">
    <property type="entry name" value="UPF0758 PROTEIN YEES-RELATED"/>
    <property type="match status" value="1"/>
</dbReference>
<gene>
    <name evidence="8" type="ORF">BECKMB1821G_GA0114241_100810</name>
    <name evidence="10" type="ORF">BECKMB1821H_GA0114242_10669</name>
    <name evidence="9" type="ORF">BECKMB1821I_GA0114274_10679</name>
</gene>